<dbReference type="AlphaFoldDB" id="A0A0A2LXY6"/>
<dbReference type="InterPro" id="IPR036291">
    <property type="entry name" value="NAD(P)-bd_dom_sf"/>
</dbReference>
<dbReference type="PANTHER" id="PTHR48079">
    <property type="entry name" value="PROTEIN YEEZ"/>
    <property type="match status" value="1"/>
</dbReference>
<dbReference type="InterPro" id="IPR051783">
    <property type="entry name" value="NAD(P)-dependent_oxidoreduct"/>
</dbReference>
<dbReference type="STRING" id="1406840.Q763_00015"/>
<reference evidence="2 3" key="1">
    <citation type="submission" date="2013-09" db="EMBL/GenBank/DDBJ databases">
        <authorList>
            <person name="Zeng Z."/>
            <person name="Chen C."/>
        </authorList>
    </citation>
    <scope>NUCLEOTIDE SEQUENCE [LARGE SCALE GENOMIC DNA]</scope>
    <source>
        <strain evidence="2 3">F44-8</strain>
    </source>
</reference>
<dbReference type="GO" id="GO:0004029">
    <property type="term" value="F:aldehyde dehydrogenase (NAD+) activity"/>
    <property type="evidence" value="ECO:0007669"/>
    <property type="project" value="TreeGrafter"/>
</dbReference>
<dbReference type="Proteomes" id="UP000030129">
    <property type="component" value="Unassembled WGS sequence"/>
</dbReference>
<dbReference type="Pfam" id="PF01370">
    <property type="entry name" value="Epimerase"/>
    <property type="match status" value="1"/>
</dbReference>
<dbReference type="SUPFAM" id="SSF51735">
    <property type="entry name" value="NAD(P)-binding Rossmann-fold domains"/>
    <property type="match status" value="1"/>
</dbReference>
<dbReference type="Gene3D" id="3.40.50.720">
    <property type="entry name" value="NAD(P)-binding Rossmann-like Domain"/>
    <property type="match status" value="1"/>
</dbReference>
<name>A0A0A2LXY6_9FLAO</name>
<dbReference type="InterPro" id="IPR001509">
    <property type="entry name" value="Epimerase_deHydtase"/>
</dbReference>
<protein>
    <submittedName>
        <fullName evidence="2">3-beta hydroxysteroid dehydrogenase</fullName>
    </submittedName>
</protein>
<dbReference type="eggNOG" id="COG0451">
    <property type="taxonomic scope" value="Bacteria"/>
</dbReference>
<evidence type="ECO:0000313" key="3">
    <source>
        <dbReference type="Proteomes" id="UP000030129"/>
    </source>
</evidence>
<proteinExistence type="predicted"/>
<keyword evidence="3" id="KW-1185">Reference proteome</keyword>
<dbReference type="CDD" id="cd05262">
    <property type="entry name" value="SDR_a7"/>
    <property type="match status" value="1"/>
</dbReference>
<evidence type="ECO:0000313" key="2">
    <source>
        <dbReference type="EMBL" id="KGO84166.1"/>
    </source>
</evidence>
<feature type="domain" description="NAD-dependent epimerase/dehydratase" evidence="1">
    <location>
        <begin position="3"/>
        <end position="209"/>
    </location>
</feature>
<comment type="caution">
    <text evidence="2">The sequence shown here is derived from an EMBL/GenBank/DDBJ whole genome shotgun (WGS) entry which is preliminary data.</text>
</comment>
<accession>A0A0A2LXY6</accession>
<evidence type="ECO:0000259" key="1">
    <source>
        <dbReference type="Pfam" id="PF01370"/>
    </source>
</evidence>
<dbReference type="EMBL" id="JRLV01000001">
    <property type="protein sequence ID" value="KGO84166.1"/>
    <property type="molecule type" value="Genomic_DNA"/>
</dbReference>
<dbReference type="RefSeq" id="WP_035129577.1">
    <property type="nucleotide sequence ID" value="NZ_JRLV01000001.1"/>
</dbReference>
<dbReference type="PANTHER" id="PTHR48079:SF9">
    <property type="entry name" value="PUTATIVE-RELATED"/>
    <property type="match status" value="1"/>
</dbReference>
<dbReference type="GO" id="GO:0005737">
    <property type="term" value="C:cytoplasm"/>
    <property type="evidence" value="ECO:0007669"/>
    <property type="project" value="TreeGrafter"/>
</dbReference>
<sequence>MRVFVTGASGFVGSAVVNDLIAAGIEVLGLVRSQASAEKLKDSGAQILMGDINDPEIIRKGATSCDAVIHTAFNHDFSRYKESCEDDRKVIEIFTDALIGTQKPLVITSGVGILRSEKAITEDDTPTSSASVPRAASEEAALEARSKGVNAYIVRLPIVHGKDDHGFIPIVIGMDKENGQSGYIGDGLNRWPGVHREDAASLYRLIVEKQPEQVVFHPIAEEGVPFKEIARVISENTAFPLKSLTEAEAEAHFTWFTHFAGMDAYASSEKTQNILGWKPEQIGLLEDLSKNYF</sequence>
<organism evidence="2 3">
    <name type="scientific">Flavobacterium beibuense F44-8</name>
    <dbReference type="NCBI Taxonomy" id="1406840"/>
    <lineage>
        <taxon>Bacteria</taxon>
        <taxon>Pseudomonadati</taxon>
        <taxon>Bacteroidota</taxon>
        <taxon>Flavobacteriia</taxon>
        <taxon>Flavobacteriales</taxon>
        <taxon>Flavobacteriaceae</taxon>
        <taxon>Flavobacterium</taxon>
    </lineage>
</organism>
<gene>
    <name evidence="2" type="ORF">Q763_00015</name>
</gene>